<gene>
    <name evidence="1" type="ORF">SY86_11550</name>
</gene>
<dbReference type="EMBL" id="JXNU01000003">
    <property type="protein sequence ID" value="KKF35917.1"/>
    <property type="molecule type" value="Genomic_DNA"/>
</dbReference>
<sequence>MKKYLPHQQTLLAAVLGMAAFNASDIAATRHPERHRVDLGFAQDHHLRSEQRLFIPDPDQRAGTVLMARFTQDARPVSGRGSSRHPAVFLAADGSPRAVGEAQLKGGD</sequence>
<proteinExistence type="predicted"/>
<dbReference type="AlphaFoldDB" id="A0A0M2KEX1"/>
<evidence type="ECO:0000313" key="2">
    <source>
        <dbReference type="Proteomes" id="UP000033924"/>
    </source>
</evidence>
<keyword evidence="2" id="KW-1185">Reference proteome</keyword>
<comment type="caution">
    <text evidence="1">The sequence shown here is derived from an EMBL/GenBank/DDBJ whole genome shotgun (WGS) entry which is preliminary data.</text>
</comment>
<protein>
    <submittedName>
        <fullName evidence="1">Uncharacterized protein</fullName>
    </submittedName>
</protein>
<evidence type="ECO:0000313" key="1">
    <source>
        <dbReference type="EMBL" id="KKF35917.1"/>
    </source>
</evidence>
<name>A0A0M2KEX1_9GAMM</name>
<organism evidence="1 2">
    <name type="scientific">Erwinia tracheiphila</name>
    <dbReference type="NCBI Taxonomy" id="65700"/>
    <lineage>
        <taxon>Bacteria</taxon>
        <taxon>Pseudomonadati</taxon>
        <taxon>Pseudomonadota</taxon>
        <taxon>Gammaproteobacteria</taxon>
        <taxon>Enterobacterales</taxon>
        <taxon>Erwiniaceae</taxon>
        <taxon>Erwinia</taxon>
    </lineage>
</organism>
<reference evidence="1 2" key="1">
    <citation type="submission" date="2015-01" db="EMBL/GenBank/DDBJ databases">
        <title>Erwinia tracheiphila.</title>
        <authorList>
            <person name="Shapiro L.R."/>
        </authorList>
    </citation>
    <scope>NUCLEOTIDE SEQUENCE [LARGE SCALE GENOMIC DNA]</scope>
    <source>
        <strain evidence="1 2">BuffGH</strain>
    </source>
</reference>
<accession>A0A0M2KEX1</accession>
<dbReference type="Proteomes" id="UP000033924">
    <property type="component" value="Unassembled WGS sequence"/>
</dbReference>